<dbReference type="GO" id="GO:0000160">
    <property type="term" value="P:phosphorelay signal transduction system"/>
    <property type="evidence" value="ECO:0007669"/>
    <property type="project" value="InterPro"/>
</dbReference>
<name>A0A7C9V1R5_9PROT</name>
<feature type="domain" description="Response regulatory" evidence="2">
    <location>
        <begin position="15"/>
        <end position="131"/>
    </location>
</feature>
<feature type="modified residue" description="4-aspartylphosphate" evidence="1">
    <location>
        <position position="66"/>
    </location>
</feature>
<evidence type="ECO:0000313" key="3">
    <source>
        <dbReference type="EMBL" id="NFV82234.1"/>
    </source>
</evidence>
<dbReference type="SUPFAM" id="SSF52172">
    <property type="entry name" value="CheY-like"/>
    <property type="match status" value="1"/>
</dbReference>
<dbReference type="InterPro" id="IPR001789">
    <property type="entry name" value="Sig_transdc_resp-reg_receiver"/>
</dbReference>
<dbReference type="AlphaFoldDB" id="A0A7C9V1R5"/>
<dbReference type="PROSITE" id="PS50110">
    <property type="entry name" value="RESPONSE_REGULATORY"/>
    <property type="match status" value="1"/>
</dbReference>
<keyword evidence="1" id="KW-0597">Phosphoprotein</keyword>
<gene>
    <name evidence="3" type="ORF">G4223_19160</name>
</gene>
<dbReference type="PANTHER" id="PTHR43228">
    <property type="entry name" value="TWO-COMPONENT RESPONSE REGULATOR"/>
    <property type="match status" value="1"/>
</dbReference>
<dbReference type="RefSeq" id="WP_163683071.1">
    <property type="nucleotide sequence ID" value="NZ_JAAIYP010000047.1"/>
</dbReference>
<dbReference type="Gene3D" id="3.40.50.2300">
    <property type="match status" value="1"/>
</dbReference>
<comment type="caution">
    <text evidence="3">The sequence shown here is derived from an EMBL/GenBank/DDBJ whole genome shotgun (WGS) entry which is preliminary data.</text>
</comment>
<dbReference type="Proteomes" id="UP000480684">
    <property type="component" value="Unassembled WGS sequence"/>
</dbReference>
<dbReference type="InterPro" id="IPR011006">
    <property type="entry name" value="CheY-like_superfamily"/>
</dbReference>
<protein>
    <submittedName>
        <fullName evidence="3">Response regulator</fullName>
    </submittedName>
</protein>
<proteinExistence type="predicted"/>
<dbReference type="PANTHER" id="PTHR43228:SF1">
    <property type="entry name" value="TWO-COMPONENT RESPONSE REGULATOR ARR22"/>
    <property type="match status" value="1"/>
</dbReference>
<dbReference type="EMBL" id="JAAIYP010000047">
    <property type="protein sequence ID" value="NFV82234.1"/>
    <property type="molecule type" value="Genomic_DNA"/>
</dbReference>
<dbReference type="SMART" id="SM00448">
    <property type="entry name" value="REC"/>
    <property type="match status" value="1"/>
</dbReference>
<evidence type="ECO:0000259" key="2">
    <source>
        <dbReference type="PROSITE" id="PS50110"/>
    </source>
</evidence>
<dbReference type="InterPro" id="IPR052048">
    <property type="entry name" value="ST_Response_Regulator"/>
</dbReference>
<evidence type="ECO:0000313" key="4">
    <source>
        <dbReference type="Proteomes" id="UP000480684"/>
    </source>
</evidence>
<evidence type="ECO:0000256" key="1">
    <source>
        <dbReference type="PROSITE-ProRule" id="PRU00169"/>
    </source>
</evidence>
<dbReference type="Pfam" id="PF00072">
    <property type="entry name" value="Response_reg"/>
    <property type="match status" value="1"/>
</dbReference>
<sequence>MNEHPGLGEWVAGKKFMVVEDVDTSRMLVSGLLRSLGASSVVTAVNGEDALEKIEKKGVPDIIICDWVMPGMDGLALLGVVKQLHDHVRFVMLTAQTDAEHVRQAAYLKVDGYVAKPFSRQTLVECLGKLMQKG</sequence>
<organism evidence="3 4">
    <name type="scientific">Magnetospirillum aberrantis SpK</name>
    <dbReference type="NCBI Taxonomy" id="908842"/>
    <lineage>
        <taxon>Bacteria</taxon>
        <taxon>Pseudomonadati</taxon>
        <taxon>Pseudomonadota</taxon>
        <taxon>Alphaproteobacteria</taxon>
        <taxon>Rhodospirillales</taxon>
        <taxon>Rhodospirillaceae</taxon>
        <taxon>Magnetospirillum</taxon>
    </lineage>
</organism>
<reference evidence="3 4" key="1">
    <citation type="submission" date="2020-02" db="EMBL/GenBank/DDBJ databases">
        <authorList>
            <person name="Dziuba M."/>
            <person name="Kuznetsov B."/>
            <person name="Mardanov A."/>
            <person name="Ravin N."/>
            <person name="Grouzdev D."/>
        </authorList>
    </citation>
    <scope>NUCLEOTIDE SEQUENCE [LARGE SCALE GENOMIC DNA]</scope>
    <source>
        <strain evidence="3 4">SpK</strain>
    </source>
</reference>
<keyword evidence="4" id="KW-1185">Reference proteome</keyword>
<accession>A0A7C9V1R5</accession>